<protein>
    <submittedName>
        <fullName evidence="5">Metalloregulator ArsR/SmtB family transcription factor</fullName>
    </submittedName>
</protein>
<dbReference type="InterPro" id="IPR011991">
    <property type="entry name" value="ArsR-like_HTH"/>
</dbReference>
<feature type="domain" description="HTH arsR-type" evidence="4">
    <location>
        <begin position="216"/>
        <end position="308"/>
    </location>
</feature>
<dbReference type="Gene3D" id="1.10.10.10">
    <property type="entry name" value="Winged helix-like DNA-binding domain superfamily/Winged helix DNA-binding domain"/>
    <property type="match status" value="1"/>
</dbReference>
<gene>
    <name evidence="5" type="ORF">ACFPKY_03530</name>
</gene>
<dbReference type="InterPro" id="IPR036390">
    <property type="entry name" value="WH_DNA-bd_sf"/>
</dbReference>
<dbReference type="InterPro" id="IPR001845">
    <property type="entry name" value="HTH_ArsR_DNA-bd_dom"/>
</dbReference>
<evidence type="ECO:0000313" key="5">
    <source>
        <dbReference type="EMBL" id="MFC5492153.1"/>
    </source>
</evidence>
<dbReference type="SMART" id="SM00419">
    <property type="entry name" value="HTH_CRP"/>
    <property type="match status" value="1"/>
</dbReference>
<dbReference type="PANTHER" id="PTHR43132">
    <property type="entry name" value="ARSENICAL RESISTANCE OPERON REPRESSOR ARSR-RELATED"/>
    <property type="match status" value="1"/>
</dbReference>
<name>A0ABW0MXJ4_9ACTN</name>
<dbReference type="PROSITE" id="PS50987">
    <property type="entry name" value="HTH_ARSR_2"/>
    <property type="match status" value="1"/>
</dbReference>
<dbReference type="PRINTS" id="PR00778">
    <property type="entry name" value="HTHARSR"/>
</dbReference>
<dbReference type="SUPFAM" id="SSF46785">
    <property type="entry name" value="Winged helix' DNA-binding domain"/>
    <property type="match status" value="1"/>
</dbReference>
<dbReference type="InterPro" id="IPR051011">
    <property type="entry name" value="Metal_resp_trans_reg"/>
</dbReference>
<keyword evidence="3" id="KW-0804">Transcription</keyword>
<dbReference type="RefSeq" id="WP_345177181.1">
    <property type="nucleotide sequence ID" value="NZ_BAABFQ010000006.1"/>
</dbReference>
<evidence type="ECO:0000256" key="2">
    <source>
        <dbReference type="ARBA" id="ARBA00023125"/>
    </source>
</evidence>
<dbReference type="InterPro" id="IPR012318">
    <property type="entry name" value="HTH_CRP"/>
</dbReference>
<evidence type="ECO:0000313" key="6">
    <source>
        <dbReference type="Proteomes" id="UP001595956"/>
    </source>
</evidence>
<proteinExistence type="predicted"/>
<reference evidence="6" key="1">
    <citation type="journal article" date="2019" name="Int. J. Syst. Evol. Microbiol.">
        <title>The Global Catalogue of Microorganisms (GCM) 10K type strain sequencing project: providing services to taxonomists for standard genome sequencing and annotation.</title>
        <authorList>
            <consortium name="The Broad Institute Genomics Platform"/>
            <consortium name="The Broad Institute Genome Sequencing Center for Infectious Disease"/>
            <person name="Wu L."/>
            <person name="Ma J."/>
        </authorList>
    </citation>
    <scope>NUCLEOTIDE SEQUENCE [LARGE SCALE GENOMIC DNA]</scope>
    <source>
        <strain evidence="6">KACC 13778</strain>
    </source>
</reference>
<dbReference type="InterPro" id="IPR036388">
    <property type="entry name" value="WH-like_DNA-bd_sf"/>
</dbReference>
<dbReference type="NCBIfam" id="NF033788">
    <property type="entry name" value="HTH_metalloreg"/>
    <property type="match status" value="1"/>
</dbReference>
<keyword evidence="6" id="KW-1185">Reference proteome</keyword>
<dbReference type="PANTHER" id="PTHR43132:SF6">
    <property type="entry name" value="HTH-TYPE TRANSCRIPTIONAL REPRESSOR CZRA"/>
    <property type="match status" value="1"/>
</dbReference>
<dbReference type="Pfam" id="PF12840">
    <property type="entry name" value="HTH_20"/>
    <property type="match status" value="1"/>
</dbReference>
<dbReference type="Proteomes" id="UP001595956">
    <property type="component" value="Unassembled WGS sequence"/>
</dbReference>
<organism evidence="5 6">
    <name type="scientific">Nocardioides caricicola</name>
    <dbReference type="NCBI Taxonomy" id="634770"/>
    <lineage>
        <taxon>Bacteria</taxon>
        <taxon>Bacillati</taxon>
        <taxon>Actinomycetota</taxon>
        <taxon>Actinomycetes</taxon>
        <taxon>Propionibacteriales</taxon>
        <taxon>Nocardioidaceae</taxon>
        <taxon>Nocardioides</taxon>
    </lineage>
</organism>
<evidence type="ECO:0000256" key="3">
    <source>
        <dbReference type="ARBA" id="ARBA00023163"/>
    </source>
</evidence>
<dbReference type="CDD" id="cd00090">
    <property type="entry name" value="HTH_ARSR"/>
    <property type="match status" value="1"/>
</dbReference>
<sequence length="308" mass="33136">MAAIVLLGPEPPGRTRVRQAPVLEAMLALHVLVEPGHHPEQHPFVRDMRSLPPAFRAELNRQRETFSHPPEALLNPHPDPDAEVDVLLAAVAAVDAAAGALVSDFWELAFAAEWQRMAPTLARAGDAMAETVATSGALGLLDGVAPWIASRPARHEVQFGCTAGEDPADDLPDTTFDVRGQPVTVVPSMFAAPHVYVDVETPAAVQFAVPVRAVLREAPPPAELTGALTVLGSEARLRLLHALDRPRPVQELAPMLTMAPSTVSRHLQRLAEHGLVTSERDGWYVLYRAVPSRVGDLVRDLEGYVGSA</sequence>
<accession>A0ABW0MXJ4</accession>
<evidence type="ECO:0000259" key="4">
    <source>
        <dbReference type="PROSITE" id="PS50987"/>
    </source>
</evidence>
<keyword evidence="1" id="KW-0805">Transcription regulation</keyword>
<keyword evidence="2" id="KW-0238">DNA-binding</keyword>
<dbReference type="EMBL" id="JBHSMD010000001">
    <property type="protein sequence ID" value="MFC5492153.1"/>
    <property type="molecule type" value="Genomic_DNA"/>
</dbReference>
<comment type="caution">
    <text evidence="5">The sequence shown here is derived from an EMBL/GenBank/DDBJ whole genome shotgun (WGS) entry which is preliminary data.</text>
</comment>
<dbReference type="SMART" id="SM00418">
    <property type="entry name" value="HTH_ARSR"/>
    <property type="match status" value="1"/>
</dbReference>
<evidence type="ECO:0000256" key="1">
    <source>
        <dbReference type="ARBA" id="ARBA00023015"/>
    </source>
</evidence>